<name>A0ABI7WZ55_FELCA</name>
<dbReference type="GeneTree" id="ENSGT01120000272577"/>
<dbReference type="Ensembl" id="ENSFCTT00005022699.1">
    <property type="protein sequence ID" value="ENSFCTP00005014792.1"/>
    <property type="gene ID" value="ENSFCTG00005008156.1"/>
</dbReference>
<keyword evidence="2" id="KW-1185">Reference proteome</keyword>
<protein>
    <submittedName>
        <fullName evidence="1">Uncharacterized protein</fullName>
    </submittedName>
</protein>
<evidence type="ECO:0000313" key="2">
    <source>
        <dbReference type="Proteomes" id="UP000823872"/>
    </source>
</evidence>
<reference evidence="1" key="2">
    <citation type="submission" date="2025-08" db="UniProtKB">
        <authorList>
            <consortium name="Ensembl"/>
        </authorList>
    </citation>
    <scope>IDENTIFICATION</scope>
    <source>
        <strain evidence="1">breed Abyssinian</strain>
    </source>
</reference>
<sequence length="81" mass="9437">MAYFTYSFGKIPRCGIARSYGSFIFNFLRNLNIIFHDGCTHLHSHQLCTSVLFSPHFSTFHQHLLSLPLWAILTGDMLLWF</sequence>
<dbReference type="Proteomes" id="UP000823872">
    <property type="component" value="Chromosome C2"/>
</dbReference>
<reference evidence="1" key="3">
    <citation type="submission" date="2025-09" db="UniProtKB">
        <authorList>
            <consortium name="Ensembl"/>
        </authorList>
    </citation>
    <scope>IDENTIFICATION</scope>
    <source>
        <strain evidence="1">breed Abyssinian</strain>
    </source>
</reference>
<reference evidence="1 2" key="1">
    <citation type="submission" date="2021-02" db="EMBL/GenBank/DDBJ databases">
        <title>Safari Cat Assemblies.</title>
        <authorList>
            <person name="Bredemeyer K.R."/>
            <person name="Murphy W.J."/>
        </authorList>
    </citation>
    <scope>NUCLEOTIDE SEQUENCE [LARGE SCALE GENOMIC DNA]</scope>
</reference>
<organism evidence="1 2">
    <name type="scientific">Felis catus</name>
    <name type="common">Cat</name>
    <name type="synonym">Felis silvestris catus</name>
    <dbReference type="NCBI Taxonomy" id="9685"/>
    <lineage>
        <taxon>Eukaryota</taxon>
        <taxon>Metazoa</taxon>
        <taxon>Chordata</taxon>
        <taxon>Craniata</taxon>
        <taxon>Vertebrata</taxon>
        <taxon>Euteleostomi</taxon>
        <taxon>Mammalia</taxon>
        <taxon>Eutheria</taxon>
        <taxon>Laurasiatheria</taxon>
        <taxon>Carnivora</taxon>
        <taxon>Feliformia</taxon>
        <taxon>Felidae</taxon>
        <taxon>Felinae</taxon>
        <taxon>Felis</taxon>
    </lineage>
</organism>
<proteinExistence type="predicted"/>
<accession>A0ABI7WZ55</accession>
<evidence type="ECO:0000313" key="1">
    <source>
        <dbReference type="Ensembl" id="ENSFCTP00005014792.1"/>
    </source>
</evidence>